<reference evidence="1" key="1">
    <citation type="journal article" date="2014" name="Nat. Genet.">
        <title>Genome and transcriptome of the porcine whipworm Trichuris suis.</title>
        <authorList>
            <person name="Jex A.R."/>
            <person name="Nejsum P."/>
            <person name="Schwarz E.M."/>
            <person name="Hu L."/>
            <person name="Young N.D."/>
            <person name="Hall R.S."/>
            <person name="Korhonen P.K."/>
            <person name="Liao S."/>
            <person name="Thamsborg S."/>
            <person name="Xia J."/>
            <person name="Xu P."/>
            <person name="Wang S."/>
            <person name="Scheerlinck J.P."/>
            <person name="Hofmann A."/>
            <person name="Sternberg P.W."/>
            <person name="Wang J."/>
            <person name="Gasser R.B."/>
        </authorList>
    </citation>
    <scope>NUCLEOTIDE SEQUENCE [LARGE SCALE GENOMIC DNA]</scope>
    <source>
        <strain evidence="1">DCEP-RM93F</strain>
    </source>
</reference>
<dbReference type="AlphaFoldDB" id="A0A085MYA7"/>
<accession>A0A085MYA7</accession>
<feature type="non-terminal residue" evidence="1">
    <location>
        <position position="1"/>
    </location>
</feature>
<dbReference type="EMBL" id="KL367600">
    <property type="protein sequence ID" value="KFD62203.1"/>
    <property type="molecule type" value="Genomic_DNA"/>
</dbReference>
<feature type="non-terminal residue" evidence="1">
    <location>
        <position position="88"/>
    </location>
</feature>
<proteinExistence type="predicted"/>
<name>A0A085MYA7_9BILA</name>
<protein>
    <submittedName>
        <fullName evidence="1">Uncharacterized protein</fullName>
    </submittedName>
</protein>
<dbReference type="Proteomes" id="UP000030758">
    <property type="component" value="Unassembled WGS sequence"/>
</dbReference>
<sequence>CPAVSAPMTQSSCQLLRHLPAAAAWKKAGRKGSSSGRYFNAVARTGNRAALWPTNRPANFQPNTLQLKLIQTRRLPERRSARPFSFHS</sequence>
<organism evidence="1">
    <name type="scientific">Trichuris suis</name>
    <name type="common">pig whipworm</name>
    <dbReference type="NCBI Taxonomy" id="68888"/>
    <lineage>
        <taxon>Eukaryota</taxon>
        <taxon>Metazoa</taxon>
        <taxon>Ecdysozoa</taxon>
        <taxon>Nematoda</taxon>
        <taxon>Enoplea</taxon>
        <taxon>Dorylaimia</taxon>
        <taxon>Trichinellida</taxon>
        <taxon>Trichuridae</taxon>
        <taxon>Trichuris</taxon>
    </lineage>
</organism>
<gene>
    <name evidence="1" type="ORF">M514_12833</name>
</gene>
<evidence type="ECO:0000313" key="1">
    <source>
        <dbReference type="EMBL" id="KFD62203.1"/>
    </source>
</evidence>